<keyword evidence="2" id="KW-1185">Reference proteome</keyword>
<sequence length="78" mass="9053">MKLLFAVISILCIACYEEKCKSCENLTKLCQENTKNLQKKKSYFSLEKSEKSQFSTKILAFHRRPQVPAQLNIVDHSE</sequence>
<evidence type="ECO:0000256" key="1">
    <source>
        <dbReference type="SAM" id="SignalP"/>
    </source>
</evidence>
<protein>
    <submittedName>
        <fullName evidence="3">Uncharacterized protein</fullName>
    </submittedName>
</protein>
<dbReference type="Proteomes" id="UP000887565">
    <property type="component" value="Unplaced"/>
</dbReference>
<proteinExistence type="predicted"/>
<feature type="signal peptide" evidence="1">
    <location>
        <begin position="1"/>
        <end position="22"/>
    </location>
</feature>
<organism evidence="2 3">
    <name type="scientific">Romanomermis culicivorax</name>
    <name type="common">Nematode worm</name>
    <dbReference type="NCBI Taxonomy" id="13658"/>
    <lineage>
        <taxon>Eukaryota</taxon>
        <taxon>Metazoa</taxon>
        <taxon>Ecdysozoa</taxon>
        <taxon>Nematoda</taxon>
        <taxon>Enoplea</taxon>
        <taxon>Dorylaimia</taxon>
        <taxon>Mermithida</taxon>
        <taxon>Mermithoidea</taxon>
        <taxon>Mermithidae</taxon>
        <taxon>Romanomermis</taxon>
    </lineage>
</organism>
<dbReference type="AlphaFoldDB" id="A0A915I4A0"/>
<dbReference type="WBParaSite" id="nRc.2.0.1.t08962-RA">
    <property type="protein sequence ID" value="nRc.2.0.1.t08962-RA"/>
    <property type="gene ID" value="nRc.2.0.1.g08962"/>
</dbReference>
<keyword evidence="1" id="KW-0732">Signal</keyword>
<reference evidence="3" key="1">
    <citation type="submission" date="2022-11" db="UniProtKB">
        <authorList>
            <consortium name="WormBaseParasite"/>
        </authorList>
    </citation>
    <scope>IDENTIFICATION</scope>
</reference>
<evidence type="ECO:0000313" key="3">
    <source>
        <dbReference type="WBParaSite" id="nRc.2.0.1.t08962-RA"/>
    </source>
</evidence>
<accession>A0A915I4A0</accession>
<evidence type="ECO:0000313" key="2">
    <source>
        <dbReference type="Proteomes" id="UP000887565"/>
    </source>
</evidence>
<name>A0A915I4A0_ROMCU</name>
<feature type="chain" id="PRO_5036835564" evidence="1">
    <location>
        <begin position="23"/>
        <end position="78"/>
    </location>
</feature>